<dbReference type="InterPro" id="IPR017452">
    <property type="entry name" value="GPCR_Rhodpsn_7TM"/>
</dbReference>
<dbReference type="EMBL" id="CAIIXF020000005">
    <property type="protein sequence ID" value="CAH1784826.1"/>
    <property type="molecule type" value="Genomic_DNA"/>
</dbReference>
<feature type="region of interest" description="Disordered" evidence="5">
    <location>
        <begin position="377"/>
        <end position="424"/>
    </location>
</feature>
<dbReference type="GO" id="GO:0016020">
    <property type="term" value="C:membrane"/>
    <property type="evidence" value="ECO:0007669"/>
    <property type="project" value="UniProtKB-SubCell"/>
</dbReference>
<feature type="transmembrane region" description="Helical" evidence="6">
    <location>
        <begin position="310"/>
        <end position="332"/>
    </location>
</feature>
<evidence type="ECO:0000256" key="1">
    <source>
        <dbReference type="ARBA" id="ARBA00004370"/>
    </source>
</evidence>
<comment type="subcellular location">
    <subcellularLocation>
        <location evidence="1">Membrane</location>
    </subcellularLocation>
</comment>
<dbReference type="Pfam" id="PF00001">
    <property type="entry name" value="7tm_1"/>
    <property type="match status" value="1"/>
</dbReference>
<feature type="compositionally biased region" description="Low complexity" evidence="5">
    <location>
        <begin position="377"/>
        <end position="408"/>
    </location>
</feature>
<evidence type="ECO:0000256" key="3">
    <source>
        <dbReference type="ARBA" id="ARBA00022989"/>
    </source>
</evidence>
<evidence type="ECO:0000256" key="5">
    <source>
        <dbReference type="SAM" id="MobiDB-lite"/>
    </source>
</evidence>
<dbReference type="Gene3D" id="1.20.1070.10">
    <property type="entry name" value="Rhodopsin 7-helix transmembrane proteins"/>
    <property type="match status" value="1"/>
</dbReference>
<keyword evidence="3 6" id="KW-1133">Transmembrane helix</keyword>
<dbReference type="PRINTS" id="PR00237">
    <property type="entry name" value="GPCRRHODOPSN"/>
</dbReference>
<comment type="caution">
    <text evidence="7">The sequence shown here is derived from an EMBL/GenBank/DDBJ whole genome shotgun (WGS) entry which is preliminary data.</text>
</comment>
<feature type="transmembrane region" description="Helical" evidence="6">
    <location>
        <begin position="262"/>
        <end position="290"/>
    </location>
</feature>
<evidence type="ECO:0000313" key="8">
    <source>
        <dbReference type="Proteomes" id="UP000749559"/>
    </source>
</evidence>
<keyword evidence="4 6" id="KW-0472">Membrane</keyword>
<feature type="transmembrane region" description="Helical" evidence="6">
    <location>
        <begin position="224"/>
        <end position="242"/>
    </location>
</feature>
<keyword evidence="2 6" id="KW-0812">Transmembrane</keyword>
<dbReference type="SUPFAM" id="SSF81321">
    <property type="entry name" value="Family A G protein-coupled receptor-like"/>
    <property type="match status" value="1"/>
</dbReference>
<protein>
    <submittedName>
        <fullName evidence="7">Uncharacterized protein</fullName>
    </submittedName>
</protein>
<evidence type="ECO:0000256" key="2">
    <source>
        <dbReference type="ARBA" id="ARBA00022692"/>
    </source>
</evidence>
<dbReference type="PROSITE" id="PS50262">
    <property type="entry name" value="G_PROTEIN_RECEP_F1_2"/>
    <property type="match status" value="1"/>
</dbReference>
<evidence type="ECO:0000256" key="4">
    <source>
        <dbReference type="ARBA" id="ARBA00023136"/>
    </source>
</evidence>
<name>A0A8J1T4S8_OWEFU</name>
<dbReference type="InterPro" id="IPR052954">
    <property type="entry name" value="GPCR-Ligand_Int"/>
</dbReference>
<sequence length="424" mass="48150">MNETSFQYDNIKQHKNLTFNINVNATHKPTWTSTENGKIAIAVWKYASPCIFALGTIGNLLSIAVLLRKRMRKFSTSLFLVLLALSDLVHLHSGLLRSVISYSTNATYVSHVEVTQAGCKVHYFFTYFSVHYSAWVLVAVSVERTIAVWMPFRVKQLCSRKSSAITLFIVGILLTAANLHFFWTAGIIPAPRKRNSTICNLSGNQYKVFWRQYWPWIDATLRSYLPFTLIVLSNSLIIAKILQTRRQRKLLTSRTCNHSNGITSMTAMLIGISIGYIITTSPISVFFAYVNYIMYHHGKIPDQFVGSFQLAYAVCMMLHYCNNAVNFLLYCVTGPRFRKELIVMFCCLRTSTLQYKGYYLKKTSYASNVDATKTTRYSLSSSRSNGGSRTSRGSAKNNNSRQSQSRNQTYLSPPSPRNSPMTIR</sequence>
<reference evidence="7" key="1">
    <citation type="submission" date="2022-03" db="EMBL/GenBank/DDBJ databases">
        <authorList>
            <person name="Martin C."/>
        </authorList>
    </citation>
    <scope>NUCLEOTIDE SEQUENCE</scope>
</reference>
<gene>
    <name evidence="7" type="ORF">OFUS_LOCUS10958</name>
</gene>
<feature type="transmembrane region" description="Helical" evidence="6">
    <location>
        <begin position="164"/>
        <end position="183"/>
    </location>
</feature>
<dbReference type="CDD" id="cd14978">
    <property type="entry name" value="7tmA_FMRFamide_R-like"/>
    <property type="match status" value="1"/>
</dbReference>
<feature type="transmembrane region" description="Helical" evidence="6">
    <location>
        <begin position="79"/>
        <end position="100"/>
    </location>
</feature>
<evidence type="ECO:0000313" key="7">
    <source>
        <dbReference type="EMBL" id="CAH1784826.1"/>
    </source>
</evidence>
<dbReference type="GO" id="GO:0004930">
    <property type="term" value="F:G protein-coupled receptor activity"/>
    <property type="evidence" value="ECO:0007669"/>
    <property type="project" value="InterPro"/>
</dbReference>
<dbReference type="PANTHER" id="PTHR46641:SF25">
    <property type="entry name" value="CNMAMIDE RECEPTOR-RELATED"/>
    <property type="match status" value="1"/>
</dbReference>
<feature type="transmembrane region" description="Helical" evidence="6">
    <location>
        <begin position="46"/>
        <end position="67"/>
    </location>
</feature>
<keyword evidence="8" id="KW-1185">Reference proteome</keyword>
<dbReference type="Proteomes" id="UP000749559">
    <property type="component" value="Unassembled WGS sequence"/>
</dbReference>
<dbReference type="InterPro" id="IPR000276">
    <property type="entry name" value="GPCR_Rhodpsn"/>
</dbReference>
<dbReference type="OrthoDB" id="9990906at2759"/>
<organism evidence="7 8">
    <name type="scientific">Owenia fusiformis</name>
    <name type="common">Polychaete worm</name>
    <dbReference type="NCBI Taxonomy" id="6347"/>
    <lineage>
        <taxon>Eukaryota</taxon>
        <taxon>Metazoa</taxon>
        <taxon>Spiralia</taxon>
        <taxon>Lophotrochozoa</taxon>
        <taxon>Annelida</taxon>
        <taxon>Polychaeta</taxon>
        <taxon>Sedentaria</taxon>
        <taxon>Canalipalpata</taxon>
        <taxon>Sabellida</taxon>
        <taxon>Oweniida</taxon>
        <taxon>Oweniidae</taxon>
        <taxon>Owenia</taxon>
    </lineage>
</organism>
<evidence type="ECO:0000256" key="6">
    <source>
        <dbReference type="SAM" id="Phobius"/>
    </source>
</evidence>
<accession>A0A8J1T4S8</accession>
<dbReference type="AlphaFoldDB" id="A0A8J1T4S8"/>
<dbReference type="PANTHER" id="PTHR46641">
    <property type="entry name" value="FMRFAMIDE RECEPTOR-RELATED"/>
    <property type="match status" value="1"/>
</dbReference>
<proteinExistence type="predicted"/>